<feature type="domain" description="Protein kinase" evidence="2">
    <location>
        <begin position="1"/>
        <end position="157"/>
    </location>
</feature>
<accession>A0A8H6CHF9</accession>
<dbReference type="AlphaFoldDB" id="A0A8H6CHF9"/>
<dbReference type="GO" id="GO:0004672">
    <property type="term" value="F:protein kinase activity"/>
    <property type="evidence" value="ECO:0007669"/>
    <property type="project" value="InterPro"/>
</dbReference>
<sequence length="157" mass="18056">MVVSDYSNYDDREEWLDPDIVLRISEQLLDAVTFIHEAGYAHGSTMSPEASKEDLFNIPGPPESENLTRLDGEPSGDSLPKQLVKTVGWDNWTEEDEEDLRIIDFGEAFLQGAEPKRLAQPGTLRKPETIFKDKFDHRLDLWRAGIVVRTLRFYFLE</sequence>
<organism evidence="3 4">
    <name type="scientific">Letharia lupina</name>
    <dbReference type="NCBI Taxonomy" id="560253"/>
    <lineage>
        <taxon>Eukaryota</taxon>
        <taxon>Fungi</taxon>
        <taxon>Dikarya</taxon>
        <taxon>Ascomycota</taxon>
        <taxon>Pezizomycotina</taxon>
        <taxon>Lecanoromycetes</taxon>
        <taxon>OSLEUM clade</taxon>
        <taxon>Lecanoromycetidae</taxon>
        <taxon>Lecanorales</taxon>
        <taxon>Lecanorineae</taxon>
        <taxon>Parmeliaceae</taxon>
        <taxon>Letharia</taxon>
    </lineage>
</organism>
<proteinExistence type="predicted"/>
<dbReference type="GO" id="GO:0005524">
    <property type="term" value="F:ATP binding"/>
    <property type="evidence" value="ECO:0007669"/>
    <property type="project" value="InterPro"/>
</dbReference>
<dbReference type="EMBL" id="JACCJB010000010">
    <property type="protein sequence ID" value="KAF6223316.1"/>
    <property type="molecule type" value="Genomic_DNA"/>
</dbReference>
<dbReference type="Proteomes" id="UP000593566">
    <property type="component" value="Unassembled WGS sequence"/>
</dbReference>
<evidence type="ECO:0000256" key="1">
    <source>
        <dbReference type="SAM" id="MobiDB-lite"/>
    </source>
</evidence>
<evidence type="ECO:0000313" key="3">
    <source>
        <dbReference type="EMBL" id="KAF6223316.1"/>
    </source>
</evidence>
<protein>
    <recommendedName>
        <fullName evidence="2">Protein kinase domain-containing protein</fullName>
    </recommendedName>
</protein>
<comment type="caution">
    <text evidence="3">The sequence shown here is derived from an EMBL/GenBank/DDBJ whole genome shotgun (WGS) entry which is preliminary data.</text>
</comment>
<keyword evidence="4" id="KW-1185">Reference proteome</keyword>
<name>A0A8H6CHF9_9LECA</name>
<feature type="region of interest" description="Disordered" evidence="1">
    <location>
        <begin position="45"/>
        <end position="78"/>
    </location>
</feature>
<dbReference type="InterPro" id="IPR011009">
    <property type="entry name" value="Kinase-like_dom_sf"/>
</dbReference>
<dbReference type="Gene3D" id="1.10.510.10">
    <property type="entry name" value="Transferase(Phosphotransferase) domain 1"/>
    <property type="match status" value="1"/>
</dbReference>
<evidence type="ECO:0000313" key="4">
    <source>
        <dbReference type="Proteomes" id="UP000593566"/>
    </source>
</evidence>
<dbReference type="SUPFAM" id="SSF56112">
    <property type="entry name" value="Protein kinase-like (PK-like)"/>
    <property type="match status" value="1"/>
</dbReference>
<dbReference type="PROSITE" id="PS50011">
    <property type="entry name" value="PROTEIN_KINASE_DOM"/>
    <property type="match status" value="1"/>
</dbReference>
<gene>
    <name evidence="3" type="ORF">HO133_000158</name>
</gene>
<dbReference type="InterPro" id="IPR000719">
    <property type="entry name" value="Prot_kinase_dom"/>
</dbReference>
<reference evidence="3 4" key="1">
    <citation type="journal article" date="2020" name="Genomics">
        <title>Complete, high-quality genomes from long-read metagenomic sequencing of two wolf lichen thalli reveals enigmatic genome architecture.</title>
        <authorList>
            <person name="McKenzie S.K."/>
            <person name="Walston R.F."/>
            <person name="Allen J.L."/>
        </authorList>
    </citation>
    <scope>NUCLEOTIDE SEQUENCE [LARGE SCALE GENOMIC DNA]</scope>
    <source>
        <strain evidence="3">WasteWater1</strain>
    </source>
</reference>
<dbReference type="GeneID" id="59328577"/>
<dbReference type="RefSeq" id="XP_037152533.1">
    <property type="nucleotide sequence ID" value="XM_037291098.1"/>
</dbReference>
<evidence type="ECO:0000259" key="2">
    <source>
        <dbReference type="PROSITE" id="PS50011"/>
    </source>
</evidence>